<name>A0A0J7XP93_9SPHN</name>
<evidence type="ECO:0000256" key="12">
    <source>
        <dbReference type="ARBA" id="ARBA00023211"/>
    </source>
</evidence>
<evidence type="ECO:0000313" key="17">
    <source>
        <dbReference type="Proteomes" id="UP000052232"/>
    </source>
</evidence>
<dbReference type="GO" id="GO:0008686">
    <property type="term" value="F:3,4-dihydroxy-2-butanone-4-phosphate synthase activity"/>
    <property type="evidence" value="ECO:0007669"/>
    <property type="project" value="UniProtKB-UniRule"/>
</dbReference>
<keyword evidence="9 14" id="KW-0686">Riboflavin biosynthesis</keyword>
<feature type="site" description="Essential for catalytic activity" evidence="14">
    <location>
        <position position="167"/>
    </location>
</feature>
<evidence type="ECO:0000256" key="3">
    <source>
        <dbReference type="ARBA" id="ARBA00002284"/>
    </source>
</evidence>
<comment type="cofactor">
    <cofactor evidence="14">
        <name>Mg(2+)</name>
        <dbReference type="ChEBI" id="CHEBI:18420"/>
    </cofactor>
    <cofactor evidence="14">
        <name>Mn(2+)</name>
        <dbReference type="ChEBI" id="CHEBI:29035"/>
    </cofactor>
    <text evidence="14">Binds 2 divalent metal cations per subunit. Magnesium or manganese.</text>
</comment>
<protein>
    <recommendedName>
        <fullName evidence="8 14">3,4-dihydroxy-2-butanone 4-phosphate synthase</fullName>
        <shortName evidence="14">DHBP synthase</shortName>
        <ecNumber evidence="7 14">4.1.99.12</ecNumber>
    </recommendedName>
</protein>
<feature type="domain" description="GTP cyclohydrolase II" evidence="15">
    <location>
        <begin position="210"/>
        <end position="364"/>
    </location>
</feature>
<feature type="binding site" evidence="14">
    <location>
        <position position="35"/>
    </location>
    <ligand>
        <name>D-ribulose 5-phosphate</name>
        <dbReference type="ChEBI" id="CHEBI:58121"/>
    </ligand>
</feature>
<dbReference type="InterPro" id="IPR036144">
    <property type="entry name" value="RibA-like_sf"/>
</dbReference>
<organism evidence="16 17">
    <name type="scientific">Sphingobium cupriresistens LL01</name>
    <dbReference type="NCBI Taxonomy" id="1420583"/>
    <lineage>
        <taxon>Bacteria</taxon>
        <taxon>Pseudomonadati</taxon>
        <taxon>Pseudomonadota</taxon>
        <taxon>Alphaproteobacteria</taxon>
        <taxon>Sphingomonadales</taxon>
        <taxon>Sphingomonadaceae</taxon>
        <taxon>Sphingobium</taxon>
    </lineage>
</organism>
<evidence type="ECO:0000256" key="8">
    <source>
        <dbReference type="ARBA" id="ARBA00018836"/>
    </source>
</evidence>
<dbReference type="GO" id="GO:0003935">
    <property type="term" value="F:GTP cyclohydrolase II activity"/>
    <property type="evidence" value="ECO:0007669"/>
    <property type="project" value="TreeGrafter"/>
</dbReference>
<dbReference type="GO" id="GO:0000287">
    <property type="term" value="F:magnesium ion binding"/>
    <property type="evidence" value="ECO:0007669"/>
    <property type="project" value="UniProtKB-UniRule"/>
</dbReference>
<dbReference type="InterPro" id="IPR017945">
    <property type="entry name" value="DHBP_synth_RibB-like_a/b_dom"/>
</dbReference>
<evidence type="ECO:0000259" key="15">
    <source>
        <dbReference type="Pfam" id="PF00925"/>
    </source>
</evidence>
<evidence type="ECO:0000256" key="6">
    <source>
        <dbReference type="ARBA" id="ARBA00008976"/>
    </source>
</evidence>
<dbReference type="GO" id="GO:0030145">
    <property type="term" value="F:manganese ion binding"/>
    <property type="evidence" value="ECO:0007669"/>
    <property type="project" value="UniProtKB-UniRule"/>
</dbReference>
<dbReference type="Gene3D" id="3.90.870.10">
    <property type="entry name" value="DHBP synthase"/>
    <property type="match status" value="1"/>
</dbReference>
<dbReference type="UniPathway" id="UPA00275">
    <property type="reaction ID" value="UER00399"/>
</dbReference>
<sequence>MSSEGISSIEDIIHDAINGLPYILVDADDRENEGDVIIPAQFATPRQINFMAKHARGLICLAITKSRAEQLKLPPMAINNQSGHGTAFTISIEAREGVTTGISAQDRAHTIAVAVDPTKTSADIVSPGHVFPLTARDGGVLVRAGHTEAAVDISRLAGLTPAGVICEVMNDDGSMARLPELLVFAKEHGLKVGTIADLIAYRRRFEKLIERVASAPFHSFYGGDLTIHVYRNLVDGGEHVALVKGDIRPDRDTLVRVHQVDMATDMLGWSQAHPDYVPQALKAIAAHEGQAVAVFVRDPSPDSISKRIEGGRKTYHDAHATRDYGIGAQILLDLGVRQMTLLTSSKAKLAALEGFGLTVGDRIPLRDANVAPAPILAD</sequence>
<keyword evidence="10 14" id="KW-0479">Metal-binding</keyword>
<reference evidence="16 17" key="1">
    <citation type="journal article" date="2015" name="G3 (Bethesda)">
        <title>Insights into Ongoing Evolution of the Hexachlorocyclohexane Catabolic Pathway from Comparative Genomics of Ten Sphingomonadaceae Strains.</title>
        <authorList>
            <person name="Pearce S.L."/>
            <person name="Oakeshott J.G."/>
            <person name="Pandey G."/>
        </authorList>
    </citation>
    <scope>NUCLEOTIDE SEQUENCE [LARGE SCALE GENOMIC DNA]</scope>
    <source>
        <strain evidence="16 17">LL01</strain>
    </source>
</reference>
<dbReference type="PIRSF" id="PIRSF001259">
    <property type="entry name" value="RibA"/>
    <property type="match status" value="1"/>
</dbReference>
<dbReference type="FunFam" id="3.90.870.10:FF:000001">
    <property type="entry name" value="Riboflavin biosynthesis protein RibBA"/>
    <property type="match status" value="1"/>
</dbReference>
<dbReference type="PATRIC" id="fig|1420583.3.peg.3060"/>
<gene>
    <name evidence="14" type="primary">ribB</name>
    <name evidence="16" type="ORF">V473_16290</name>
</gene>
<comment type="catalytic activity">
    <reaction evidence="1 14">
        <text>D-ribulose 5-phosphate = (2S)-2-hydroxy-3-oxobutyl phosphate + formate + H(+)</text>
        <dbReference type="Rhea" id="RHEA:18457"/>
        <dbReference type="ChEBI" id="CHEBI:15378"/>
        <dbReference type="ChEBI" id="CHEBI:15740"/>
        <dbReference type="ChEBI" id="CHEBI:58121"/>
        <dbReference type="ChEBI" id="CHEBI:58830"/>
        <dbReference type="EC" id="4.1.99.12"/>
    </reaction>
</comment>
<keyword evidence="17" id="KW-1185">Reference proteome</keyword>
<dbReference type="AlphaFoldDB" id="A0A0J7XP93"/>
<dbReference type="HAMAP" id="MF_00180">
    <property type="entry name" value="RibB"/>
    <property type="match status" value="1"/>
</dbReference>
<dbReference type="STRING" id="1420583.V473_16290"/>
<feature type="binding site" evidence="14">
    <location>
        <position position="31"/>
    </location>
    <ligand>
        <name>Mg(2+)</name>
        <dbReference type="ChEBI" id="CHEBI:18420"/>
        <label>1</label>
    </ligand>
</feature>
<proteinExistence type="inferred from homology"/>
<keyword evidence="12 14" id="KW-0464">Manganese</keyword>
<dbReference type="Gene3D" id="3.40.50.10990">
    <property type="entry name" value="GTP cyclohydrolase II"/>
    <property type="match status" value="1"/>
</dbReference>
<comment type="function">
    <text evidence="3 14">Catalyzes the conversion of D-ribulose 5-phosphate to formate and 3,4-dihydroxy-2-butanone 4-phosphate.</text>
</comment>
<dbReference type="GO" id="GO:0005829">
    <property type="term" value="C:cytosol"/>
    <property type="evidence" value="ECO:0007669"/>
    <property type="project" value="TreeGrafter"/>
</dbReference>
<comment type="subunit">
    <text evidence="14">Homodimer.</text>
</comment>
<comment type="similarity">
    <text evidence="14">Belongs to the DHBP synthase family.</text>
</comment>
<evidence type="ECO:0000256" key="13">
    <source>
        <dbReference type="ARBA" id="ARBA00023239"/>
    </source>
</evidence>
<accession>A0A0J7XP93</accession>
<feature type="binding site" evidence="14">
    <location>
        <begin position="143"/>
        <end position="147"/>
    </location>
    <ligand>
        <name>D-ribulose 5-phosphate</name>
        <dbReference type="ChEBI" id="CHEBI:58121"/>
    </ligand>
</feature>
<keyword evidence="11 14" id="KW-0460">Magnesium</keyword>
<dbReference type="InterPro" id="IPR000422">
    <property type="entry name" value="DHBP_synthase_RibB"/>
</dbReference>
<evidence type="ECO:0000256" key="14">
    <source>
        <dbReference type="HAMAP-Rule" id="MF_00180"/>
    </source>
</evidence>
<feature type="binding site" evidence="14">
    <location>
        <position position="146"/>
    </location>
    <ligand>
        <name>Mg(2+)</name>
        <dbReference type="ChEBI" id="CHEBI:18420"/>
        <label>2</label>
    </ligand>
</feature>
<dbReference type="SUPFAM" id="SSF55821">
    <property type="entry name" value="YrdC/RibB"/>
    <property type="match status" value="1"/>
</dbReference>
<dbReference type="PANTHER" id="PTHR21327:SF34">
    <property type="entry name" value="3,4-DIHYDROXY-2-BUTANONE 4-PHOSPHATE SYNTHASE"/>
    <property type="match status" value="1"/>
</dbReference>
<comment type="similarity">
    <text evidence="5">In the N-terminal section; belongs to the DHBP synthase family.</text>
</comment>
<dbReference type="GO" id="GO:0009231">
    <property type="term" value="P:riboflavin biosynthetic process"/>
    <property type="evidence" value="ECO:0007669"/>
    <property type="project" value="UniProtKB-UniRule"/>
</dbReference>
<dbReference type="Pfam" id="PF00926">
    <property type="entry name" value="DHBP_synthase"/>
    <property type="match status" value="1"/>
</dbReference>
<feature type="binding site" evidence="14">
    <location>
        <position position="31"/>
    </location>
    <ligand>
        <name>Mg(2+)</name>
        <dbReference type="ChEBI" id="CHEBI:18420"/>
        <label>2</label>
    </ligand>
</feature>
<dbReference type="EC" id="4.1.99.12" evidence="7 14"/>
<evidence type="ECO:0000256" key="11">
    <source>
        <dbReference type="ARBA" id="ARBA00022842"/>
    </source>
</evidence>
<evidence type="ECO:0000256" key="1">
    <source>
        <dbReference type="ARBA" id="ARBA00000141"/>
    </source>
</evidence>
<dbReference type="SUPFAM" id="SSF142695">
    <property type="entry name" value="RibA-like"/>
    <property type="match status" value="1"/>
</dbReference>
<evidence type="ECO:0000256" key="9">
    <source>
        <dbReference type="ARBA" id="ARBA00022619"/>
    </source>
</evidence>
<dbReference type="RefSeq" id="WP_066606405.1">
    <property type="nucleotide sequence ID" value="NZ_KQ130435.1"/>
</dbReference>
<dbReference type="EMBL" id="JACT01000004">
    <property type="protein sequence ID" value="KMS53776.1"/>
    <property type="molecule type" value="Genomic_DNA"/>
</dbReference>
<evidence type="ECO:0000256" key="2">
    <source>
        <dbReference type="ARBA" id="ARBA00001936"/>
    </source>
</evidence>
<dbReference type="Pfam" id="PF00925">
    <property type="entry name" value="GTP_cyclohydro2"/>
    <property type="match status" value="1"/>
</dbReference>
<dbReference type="Proteomes" id="UP000052232">
    <property type="component" value="Unassembled WGS sequence"/>
</dbReference>
<evidence type="ECO:0000256" key="10">
    <source>
        <dbReference type="ARBA" id="ARBA00022723"/>
    </source>
</evidence>
<evidence type="ECO:0000256" key="7">
    <source>
        <dbReference type="ARBA" id="ARBA00012153"/>
    </source>
</evidence>
<comment type="cofactor">
    <cofactor evidence="2">
        <name>Mn(2+)</name>
        <dbReference type="ChEBI" id="CHEBI:29035"/>
    </cofactor>
</comment>
<evidence type="ECO:0000256" key="4">
    <source>
        <dbReference type="ARBA" id="ARBA00004904"/>
    </source>
</evidence>
<dbReference type="InterPro" id="IPR032677">
    <property type="entry name" value="GTP_cyclohydro_II"/>
</dbReference>
<comment type="similarity">
    <text evidence="6">In the C-terminal section; belongs to the GTP cyclohydrolase II family.</text>
</comment>
<evidence type="ECO:0000256" key="5">
    <source>
        <dbReference type="ARBA" id="ARBA00005520"/>
    </source>
</evidence>
<comment type="pathway">
    <text evidence="4 14">Cofactor biosynthesis; riboflavin biosynthesis; 2-hydroxy-3-oxobutyl phosphate from D-ribulose 5-phosphate: step 1/1.</text>
</comment>
<keyword evidence="13 14" id="KW-0456">Lyase</keyword>
<feature type="binding site" evidence="14">
    <location>
        <begin position="30"/>
        <end position="31"/>
    </location>
    <ligand>
        <name>D-ribulose 5-phosphate</name>
        <dbReference type="ChEBI" id="CHEBI:58121"/>
    </ligand>
</feature>
<comment type="caution">
    <text evidence="16">The sequence shown here is derived from an EMBL/GenBank/DDBJ whole genome shotgun (WGS) entry which is preliminary data.</text>
</comment>
<evidence type="ECO:0000313" key="16">
    <source>
        <dbReference type="EMBL" id="KMS53776.1"/>
    </source>
</evidence>
<dbReference type="PANTHER" id="PTHR21327">
    <property type="entry name" value="GTP CYCLOHYDROLASE II-RELATED"/>
    <property type="match status" value="1"/>
</dbReference>
<feature type="site" description="Essential for catalytic activity" evidence="14">
    <location>
        <position position="129"/>
    </location>
</feature>
<dbReference type="NCBIfam" id="TIGR00506">
    <property type="entry name" value="ribB"/>
    <property type="match status" value="1"/>
</dbReference>